<feature type="coiled-coil region" evidence="1">
    <location>
        <begin position="41"/>
        <end position="93"/>
    </location>
</feature>
<evidence type="ECO:0000313" key="4">
    <source>
        <dbReference type="WBParaSite" id="MhA1_Contig11.frz3.gene13"/>
    </source>
</evidence>
<evidence type="ECO:0000256" key="1">
    <source>
        <dbReference type="SAM" id="Coils"/>
    </source>
</evidence>
<evidence type="ECO:0000313" key="3">
    <source>
        <dbReference type="Proteomes" id="UP000095281"/>
    </source>
</evidence>
<organism evidence="3 4">
    <name type="scientific">Meloidogyne hapla</name>
    <name type="common">Root-knot nematode worm</name>
    <dbReference type="NCBI Taxonomy" id="6305"/>
    <lineage>
        <taxon>Eukaryota</taxon>
        <taxon>Metazoa</taxon>
        <taxon>Ecdysozoa</taxon>
        <taxon>Nematoda</taxon>
        <taxon>Chromadorea</taxon>
        <taxon>Rhabditida</taxon>
        <taxon>Tylenchina</taxon>
        <taxon>Tylenchomorpha</taxon>
        <taxon>Tylenchoidea</taxon>
        <taxon>Meloidogynidae</taxon>
        <taxon>Meloidogyninae</taxon>
        <taxon>Meloidogyne</taxon>
    </lineage>
</organism>
<feature type="compositionally biased region" description="Polar residues" evidence="2">
    <location>
        <begin position="1"/>
        <end position="17"/>
    </location>
</feature>
<feature type="region of interest" description="Disordered" evidence="2">
    <location>
        <begin position="1"/>
        <end position="22"/>
    </location>
</feature>
<keyword evidence="1" id="KW-0175">Coiled coil</keyword>
<dbReference type="AlphaFoldDB" id="A0A1I8AY98"/>
<dbReference type="Proteomes" id="UP000095281">
    <property type="component" value="Unplaced"/>
</dbReference>
<dbReference type="WBParaSite" id="MhA1_Contig11.frz3.gene13">
    <property type="protein sequence ID" value="MhA1_Contig11.frz3.gene13"/>
    <property type="gene ID" value="MhA1_Contig11.frz3.gene13"/>
</dbReference>
<evidence type="ECO:0000256" key="2">
    <source>
        <dbReference type="SAM" id="MobiDB-lite"/>
    </source>
</evidence>
<reference evidence="4" key="1">
    <citation type="submission" date="2016-11" db="UniProtKB">
        <authorList>
            <consortium name="WormBaseParasite"/>
        </authorList>
    </citation>
    <scope>IDENTIFICATION</scope>
</reference>
<protein>
    <submittedName>
        <fullName evidence="4">DUF148 domain-containing protein</fullName>
    </submittedName>
</protein>
<keyword evidence="3" id="KW-1185">Reference proteome</keyword>
<sequence length="178" mass="20605">MSRQKSGLTDDSTSSAPNIVEKASATINNLGEKFKEMKVGREERKKEYKNISNNLESLINSEVVNEWEEYRVIEKMREELKAYERKLRRAQTTANNFSKYINGIENIKAQSGNLRNIIIGQIKAHYLSEENLIEKKYLKLIDYMINNYVHIATDTPEKINKRTNPIVRLSPINQPSVS</sequence>
<proteinExistence type="predicted"/>
<accession>A0A1I8AY98</accession>
<name>A0A1I8AY98_MELHA</name>